<accession>A0ACB8FCM8</accession>
<organism evidence="1 2">
    <name type="scientific">Sphaerodactylus townsendi</name>
    <dbReference type="NCBI Taxonomy" id="933632"/>
    <lineage>
        <taxon>Eukaryota</taxon>
        <taxon>Metazoa</taxon>
        <taxon>Chordata</taxon>
        <taxon>Craniata</taxon>
        <taxon>Vertebrata</taxon>
        <taxon>Euteleostomi</taxon>
        <taxon>Lepidosauria</taxon>
        <taxon>Squamata</taxon>
        <taxon>Bifurcata</taxon>
        <taxon>Gekkota</taxon>
        <taxon>Sphaerodactylidae</taxon>
        <taxon>Sphaerodactylus</taxon>
    </lineage>
</organism>
<dbReference type="Proteomes" id="UP000827872">
    <property type="component" value="Linkage Group LG08"/>
</dbReference>
<reference evidence="1" key="1">
    <citation type="submission" date="2021-08" db="EMBL/GenBank/DDBJ databases">
        <title>The first chromosome-level gecko genome reveals the dynamic sex chromosomes of Neotropical dwarf geckos (Sphaerodactylidae: Sphaerodactylus).</title>
        <authorList>
            <person name="Pinto B.J."/>
            <person name="Keating S.E."/>
            <person name="Gamble T."/>
        </authorList>
    </citation>
    <scope>NUCLEOTIDE SEQUENCE</scope>
    <source>
        <strain evidence="1">TG3544</strain>
    </source>
</reference>
<sequence length="234" mass="25498">MESANNTSFETSTNGDRLEETAAEELSSSAPRQNDTPEASQGVKSPSGGAAAENAMEKLKAGKNVKEKQSTDFDSLGLKRKSDGDKRPALRKEARLVEPENQPIALLLSHIPLKSLMEVEMKLIYFDEGDVTYEFLQSKDSASTQPKCPEALSVDSLRLSDGNGPPQIDKWLQVALKDASTCYQQKKYAMAAGQFRTALEPYPGGECISDWESCTGERVQPIPSAHSKPSLLDT</sequence>
<dbReference type="EMBL" id="CM037621">
    <property type="protein sequence ID" value="KAH8002574.1"/>
    <property type="molecule type" value="Genomic_DNA"/>
</dbReference>
<evidence type="ECO:0000313" key="2">
    <source>
        <dbReference type="Proteomes" id="UP000827872"/>
    </source>
</evidence>
<evidence type="ECO:0000313" key="1">
    <source>
        <dbReference type="EMBL" id="KAH8002574.1"/>
    </source>
</evidence>
<protein>
    <submittedName>
        <fullName evidence="1">Uncharacterized protein</fullName>
    </submittedName>
</protein>
<name>A0ACB8FCM8_9SAUR</name>
<proteinExistence type="predicted"/>
<gene>
    <name evidence="1" type="ORF">K3G42_026277</name>
</gene>
<keyword evidence="2" id="KW-1185">Reference proteome</keyword>
<comment type="caution">
    <text evidence="1">The sequence shown here is derived from an EMBL/GenBank/DDBJ whole genome shotgun (WGS) entry which is preliminary data.</text>
</comment>